<accession>A0ABD2WTJ2</accession>
<dbReference type="AlphaFoldDB" id="A0ABD2WTJ2"/>
<organism evidence="2 3">
    <name type="scientific">Trichogramma kaykai</name>
    <dbReference type="NCBI Taxonomy" id="54128"/>
    <lineage>
        <taxon>Eukaryota</taxon>
        <taxon>Metazoa</taxon>
        <taxon>Ecdysozoa</taxon>
        <taxon>Arthropoda</taxon>
        <taxon>Hexapoda</taxon>
        <taxon>Insecta</taxon>
        <taxon>Pterygota</taxon>
        <taxon>Neoptera</taxon>
        <taxon>Endopterygota</taxon>
        <taxon>Hymenoptera</taxon>
        <taxon>Apocrita</taxon>
        <taxon>Proctotrupomorpha</taxon>
        <taxon>Chalcidoidea</taxon>
        <taxon>Trichogrammatidae</taxon>
        <taxon>Trichogramma</taxon>
    </lineage>
</organism>
<protein>
    <submittedName>
        <fullName evidence="2">Uncharacterized protein</fullName>
    </submittedName>
</protein>
<evidence type="ECO:0000256" key="1">
    <source>
        <dbReference type="SAM" id="MobiDB-lite"/>
    </source>
</evidence>
<comment type="caution">
    <text evidence="2">The sequence shown here is derived from an EMBL/GenBank/DDBJ whole genome shotgun (WGS) entry which is preliminary data.</text>
</comment>
<reference evidence="2 3" key="1">
    <citation type="journal article" date="2024" name="bioRxiv">
        <title>A reference genome for Trichogramma kaykai: A tiny desert-dwelling parasitoid wasp with competing sex-ratio distorters.</title>
        <authorList>
            <person name="Culotta J."/>
            <person name="Lindsey A.R."/>
        </authorList>
    </citation>
    <scope>NUCLEOTIDE SEQUENCE [LARGE SCALE GENOMIC DNA]</scope>
    <source>
        <strain evidence="2 3">KSX58</strain>
    </source>
</reference>
<dbReference type="Proteomes" id="UP001627154">
    <property type="component" value="Unassembled WGS sequence"/>
</dbReference>
<dbReference type="InterPro" id="IPR036770">
    <property type="entry name" value="Ankyrin_rpt-contain_sf"/>
</dbReference>
<name>A0ABD2WTJ2_9HYME</name>
<sequence length="206" mass="24144">MAEHVDLETMKILRQKVNWEVENERRVFLRQLHPLIENWKGQLPNLWKVFRPEEIKRLISDSAKGILFAKYPYHEEYQRFIEFVIRAGYDKGSLKFNEVILLHHLANLYYTNGGLYLNNPKVSRCLFNIYAQFDVHSFDKQSRPEHFHVACKFASYDAVKKFLELGQDPNCLQRETGNSPLHSLASSTSKDTTTPTKTSNERSSFC</sequence>
<gene>
    <name evidence="2" type="ORF">TKK_009947</name>
</gene>
<proteinExistence type="predicted"/>
<dbReference type="Gene3D" id="1.25.40.20">
    <property type="entry name" value="Ankyrin repeat-containing domain"/>
    <property type="match status" value="1"/>
</dbReference>
<evidence type="ECO:0000313" key="3">
    <source>
        <dbReference type="Proteomes" id="UP001627154"/>
    </source>
</evidence>
<evidence type="ECO:0000313" key="2">
    <source>
        <dbReference type="EMBL" id="KAL3396075.1"/>
    </source>
</evidence>
<keyword evidence="3" id="KW-1185">Reference proteome</keyword>
<feature type="compositionally biased region" description="Low complexity" evidence="1">
    <location>
        <begin position="186"/>
        <end position="198"/>
    </location>
</feature>
<dbReference type="SUPFAM" id="SSF48403">
    <property type="entry name" value="Ankyrin repeat"/>
    <property type="match status" value="1"/>
</dbReference>
<feature type="region of interest" description="Disordered" evidence="1">
    <location>
        <begin position="177"/>
        <end position="206"/>
    </location>
</feature>
<dbReference type="EMBL" id="JBJJXI010000074">
    <property type="protein sequence ID" value="KAL3396075.1"/>
    <property type="molecule type" value="Genomic_DNA"/>
</dbReference>